<accession>A0A378RHQ9</accession>
<evidence type="ECO:0000313" key="3">
    <source>
        <dbReference type="Proteomes" id="UP000255024"/>
    </source>
</evidence>
<gene>
    <name evidence="2" type="ORF">NCTC11179_00097</name>
</gene>
<keyword evidence="1" id="KW-0812">Transmembrane</keyword>
<proteinExistence type="predicted"/>
<sequence length="61" mass="7176">MGYIIIYLIMITIGLRGILKTKLPKFKDGARFPIETNYYFSNYVLFIAGIIFLIIKMKSYF</sequence>
<name>A0A378RHQ9_MYROD</name>
<keyword evidence="1" id="KW-1133">Transmembrane helix</keyword>
<keyword evidence="3" id="KW-1185">Reference proteome</keyword>
<dbReference type="AlphaFoldDB" id="A0A378RHQ9"/>
<protein>
    <submittedName>
        <fullName evidence="2">Uncharacterized protein</fullName>
    </submittedName>
</protein>
<evidence type="ECO:0000313" key="2">
    <source>
        <dbReference type="EMBL" id="STZ26576.1"/>
    </source>
</evidence>
<feature type="transmembrane region" description="Helical" evidence="1">
    <location>
        <begin position="36"/>
        <end position="55"/>
    </location>
</feature>
<reference evidence="2 3" key="1">
    <citation type="submission" date="2018-06" db="EMBL/GenBank/DDBJ databases">
        <authorList>
            <consortium name="Pathogen Informatics"/>
            <person name="Doyle S."/>
        </authorList>
    </citation>
    <scope>NUCLEOTIDE SEQUENCE [LARGE SCALE GENOMIC DNA]</scope>
    <source>
        <strain evidence="2 3">NCTC11179</strain>
    </source>
</reference>
<keyword evidence="1" id="KW-0472">Membrane</keyword>
<dbReference type="Proteomes" id="UP000255024">
    <property type="component" value="Unassembled WGS sequence"/>
</dbReference>
<dbReference type="EMBL" id="UGQL01000001">
    <property type="protein sequence ID" value="STZ26576.1"/>
    <property type="molecule type" value="Genomic_DNA"/>
</dbReference>
<organism evidence="2 3">
    <name type="scientific">Myroides odoratus</name>
    <name type="common">Flavobacterium odoratum</name>
    <dbReference type="NCBI Taxonomy" id="256"/>
    <lineage>
        <taxon>Bacteria</taxon>
        <taxon>Pseudomonadati</taxon>
        <taxon>Bacteroidota</taxon>
        <taxon>Flavobacteriia</taxon>
        <taxon>Flavobacteriales</taxon>
        <taxon>Flavobacteriaceae</taxon>
        <taxon>Myroides</taxon>
    </lineage>
</organism>
<evidence type="ECO:0000256" key="1">
    <source>
        <dbReference type="SAM" id="Phobius"/>
    </source>
</evidence>